<dbReference type="OMA" id="CRVFLAK"/>
<dbReference type="VEuPathDB" id="FungiDB:HpaG813847"/>
<evidence type="ECO:0000313" key="2">
    <source>
        <dbReference type="Proteomes" id="UP000011713"/>
    </source>
</evidence>
<dbReference type="EnsemblProtists" id="HpaT813847">
    <property type="protein sequence ID" value="HpaP813847"/>
    <property type="gene ID" value="HpaG813847"/>
</dbReference>
<dbReference type="STRING" id="559515.M4C429"/>
<dbReference type="Proteomes" id="UP000011713">
    <property type="component" value="Unassembled WGS sequence"/>
</dbReference>
<evidence type="ECO:0000313" key="1">
    <source>
        <dbReference type="EnsemblProtists" id="HpaP813847"/>
    </source>
</evidence>
<dbReference type="AlphaFoldDB" id="M4C429"/>
<dbReference type="HOGENOM" id="CLU_2611148_0_0_1"/>
<dbReference type="eggNOG" id="ENOG502ST34">
    <property type="taxonomic scope" value="Eukaryota"/>
</dbReference>
<organism evidence="1 2">
    <name type="scientific">Hyaloperonospora arabidopsidis (strain Emoy2)</name>
    <name type="common">Downy mildew agent</name>
    <name type="synonym">Peronospora arabidopsidis</name>
    <dbReference type="NCBI Taxonomy" id="559515"/>
    <lineage>
        <taxon>Eukaryota</taxon>
        <taxon>Sar</taxon>
        <taxon>Stramenopiles</taxon>
        <taxon>Oomycota</taxon>
        <taxon>Peronosporomycetes</taxon>
        <taxon>Peronosporales</taxon>
        <taxon>Peronosporaceae</taxon>
        <taxon>Hyaloperonospora</taxon>
    </lineage>
</organism>
<sequence length="79" mass="9024">MAGDPAYGIILTGTKREICLDCAQVKQTLNVQSRKETDRNSPIDVMGRVNSSNLKVPMTPYYRLRNQYVVNFIDHQSTY</sequence>
<reference evidence="2" key="1">
    <citation type="journal article" date="2010" name="Science">
        <title>Signatures of adaptation to obligate biotrophy in the Hyaloperonospora arabidopsidis genome.</title>
        <authorList>
            <person name="Baxter L."/>
            <person name="Tripathy S."/>
            <person name="Ishaque N."/>
            <person name="Boot N."/>
            <person name="Cabral A."/>
            <person name="Kemen E."/>
            <person name="Thines M."/>
            <person name="Ah-Fong A."/>
            <person name="Anderson R."/>
            <person name="Badejoko W."/>
            <person name="Bittner-Eddy P."/>
            <person name="Boore J.L."/>
            <person name="Chibucos M.C."/>
            <person name="Coates M."/>
            <person name="Dehal P."/>
            <person name="Delehaunty K."/>
            <person name="Dong S."/>
            <person name="Downton P."/>
            <person name="Dumas B."/>
            <person name="Fabro G."/>
            <person name="Fronick C."/>
            <person name="Fuerstenberg S.I."/>
            <person name="Fulton L."/>
            <person name="Gaulin E."/>
            <person name="Govers F."/>
            <person name="Hughes L."/>
            <person name="Humphray S."/>
            <person name="Jiang R.H."/>
            <person name="Judelson H."/>
            <person name="Kamoun S."/>
            <person name="Kyung K."/>
            <person name="Meijer H."/>
            <person name="Minx P."/>
            <person name="Morris P."/>
            <person name="Nelson J."/>
            <person name="Phuntumart V."/>
            <person name="Qutob D."/>
            <person name="Rehmany A."/>
            <person name="Rougon-Cardoso A."/>
            <person name="Ryden P."/>
            <person name="Torto-Alalibo T."/>
            <person name="Studholme D."/>
            <person name="Wang Y."/>
            <person name="Win J."/>
            <person name="Wood J."/>
            <person name="Clifton S.W."/>
            <person name="Rogers J."/>
            <person name="Van den Ackerveken G."/>
            <person name="Jones J.D."/>
            <person name="McDowell J.M."/>
            <person name="Beynon J."/>
            <person name="Tyler B.M."/>
        </authorList>
    </citation>
    <scope>NUCLEOTIDE SEQUENCE [LARGE SCALE GENOMIC DNA]</scope>
    <source>
        <strain evidence="2">Emoy2</strain>
    </source>
</reference>
<accession>M4C429</accession>
<protein>
    <submittedName>
        <fullName evidence="1">Uncharacterized protein</fullName>
    </submittedName>
</protein>
<dbReference type="EMBL" id="JH598196">
    <property type="status" value="NOT_ANNOTATED_CDS"/>
    <property type="molecule type" value="Genomic_DNA"/>
</dbReference>
<dbReference type="InParanoid" id="M4C429"/>
<reference evidence="1" key="2">
    <citation type="submission" date="2015-06" db="UniProtKB">
        <authorList>
            <consortium name="EnsemblProtists"/>
        </authorList>
    </citation>
    <scope>IDENTIFICATION</scope>
    <source>
        <strain evidence="1">Emoy2</strain>
    </source>
</reference>
<name>M4C429_HYAAE</name>
<keyword evidence="2" id="KW-1185">Reference proteome</keyword>
<proteinExistence type="predicted"/>